<keyword evidence="2" id="KW-0378">Hydrolase</keyword>
<dbReference type="GO" id="GO:0006629">
    <property type="term" value="P:lipid metabolic process"/>
    <property type="evidence" value="ECO:0007669"/>
    <property type="project" value="InterPro"/>
</dbReference>
<dbReference type="RefSeq" id="WP_184330369.1">
    <property type="nucleotide sequence ID" value="NZ_JACHHZ010000002.1"/>
</dbReference>
<organism evidence="2 3">
    <name type="scientific">Povalibacter uvarum</name>
    <dbReference type="NCBI Taxonomy" id="732238"/>
    <lineage>
        <taxon>Bacteria</taxon>
        <taxon>Pseudomonadati</taxon>
        <taxon>Pseudomonadota</taxon>
        <taxon>Gammaproteobacteria</taxon>
        <taxon>Steroidobacterales</taxon>
        <taxon>Steroidobacteraceae</taxon>
        <taxon>Povalibacter</taxon>
    </lineage>
</organism>
<evidence type="ECO:0000313" key="3">
    <source>
        <dbReference type="Proteomes" id="UP000588068"/>
    </source>
</evidence>
<dbReference type="Pfam" id="PF03009">
    <property type="entry name" value="GDPD"/>
    <property type="match status" value="1"/>
</dbReference>
<proteinExistence type="predicted"/>
<dbReference type="Gene3D" id="3.20.20.190">
    <property type="entry name" value="Phosphatidylinositol (PI) phosphodiesterase"/>
    <property type="match status" value="1"/>
</dbReference>
<dbReference type="PROSITE" id="PS51704">
    <property type="entry name" value="GP_PDE"/>
    <property type="match status" value="1"/>
</dbReference>
<dbReference type="Proteomes" id="UP000588068">
    <property type="component" value="Unassembled WGS sequence"/>
</dbReference>
<feature type="domain" description="GP-PDE" evidence="1">
    <location>
        <begin position="9"/>
        <end position="258"/>
    </location>
</feature>
<gene>
    <name evidence="2" type="ORF">HNQ60_001459</name>
</gene>
<dbReference type="InterPro" id="IPR030395">
    <property type="entry name" value="GP_PDE_dom"/>
</dbReference>
<reference evidence="2 3" key="1">
    <citation type="submission" date="2020-08" db="EMBL/GenBank/DDBJ databases">
        <title>Genomic Encyclopedia of Type Strains, Phase IV (KMG-IV): sequencing the most valuable type-strain genomes for metagenomic binning, comparative biology and taxonomic classification.</title>
        <authorList>
            <person name="Goeker M."/>
        </authorList>
    </citation>
    <scope>NUCLEOTIDE SEQUENCE [LARGE SCALE GENOMIC DNA]</scope>
    <source>
        <strain evidence="2 3">DSM 26723</strain>
    </source>
</reference>
<dbReference type="PANTHER" id="PTHR46211">
    <property type="entry name" value="GLYCEROPHOSPHORYL DIESTER PHOSPHODIESTERASE"/>
    <property type="match status" value="1"/>
</dbReference>
<name>A0A841HHE9_9GAMM</name>
<sequence>MSTLLQRIPDLIAHRGNAAEYPENTLPALRSALDLGIRHIAFDVQLSADRQPILLHDSDLKRTAGIDRHALEMSLDELGEVSVNEESRFQKRFTDVGIPTLAQAVSLLESHPAATAFVQLKRASLRAFGHEAVVRRVSEVLKPVVRQCVLISADLATVHHLRQVSSYRVGWILPDYSTLSALKCESLAPDYVFCDHQLLTQNNARLWRGPWRWAIYDVNSYRQALELASRGARLVQTMEVRRMLREFRGLQTRPAAGE</sequence>
<protein>
    <submittedName>
        <fullName evidence="2">Glycerophosphoryl diester phosphodiesterase</fullName>
        <ecNumber evidence="2">3.1.4.46</ecNumber>
    </submittedName>
</protein>
<evidence type="ECO:0000313" key="2">
    <source>
        <dbReference type="EMBL" id="MBB6092581.1"/>
    </source>
</evidence>
<dbReference type="InterPro" id="IPR017946">
    <property type="entry name" value="PLC-like_Pdiesterase_TIM-brl"/>
</dbReference>
<dbReference type="AlphaFoldDB" id="A0A841HHE9"/>
<accession>A0A841HHE9</accession>
<keyword evidence="3" id="KW-1185">Reference proteome</keyword>
<dbReference type="SUPFAM" id="SSF51695">
    <property type="entry name" value="PLC-like phosphodiesterases"/>
    <property type="match status" value="1"/>
</dbReference>
<evidence type="ECO:0000259" key="1">
    <source>
        <dbReference type="PROSITE" id="PS51704"/>
    </source>
</evidence>
<dbReference type="GO" id="GO:0008889">
    <property type="term" value="F:glycerophosphodiester phosphodiesterase activity"/>
    <property type="evidence" value="ECO:0007669"/>
    <property type="project" value="UniProtKB-EC"/>
</dbReference>
<dbReference type="EC" id="3.1.4.46" evidence="2"/>
<comment type="caution">
    <text evidence="2">The sequence shown here is derived from an EMBL/GenBank/DDBJ whole genome shotgun (WGS) entry which is preliminary data.</text>
</comment>
<dbReference type="PANTHER" id="PTHR46211:SF1">
    <property type="entry name" value="GLYCEROPHOSPHODIESTER PHOSPHODIESTERASE, CYTOPLASMIC"/>
    <property type="match status" value="1"/>
</dbReference>
<dbReference type="EMBL" id="JACHHZ010000002">
    <property type="protein sequence ID" value="MBB6092581.1"/>
    <property type="molecule type" value="Genomic_DNA"/>
</dbReference>